<feature type="domain" description="Putative E3 ubiquitin-protein ligase LIN N-terminal" evidence="2">
    <location>
        <begin position="92"/>
        <end position="318"/>
    </location>
</feature>
<dbReference type="PANTHER" id="PTHR35549:SF3">
    <property type="entry name" value="E3 UBIQUITIN-PROTEIN LIGASE LIN"/>
    <property type="match status" value="1"/>
</dbReference>
<dbReference type="InterPro" id="IPR016024">
    <property type="entry name" value="ARM-type_fold"/>
</dbReference>
<dbReference type="PANTHER" id="PTHR35549">
    <property type="entry name" value="OS04G0584500 PROTEIN"/>
    <property type="match status" value="1"/>
</dbReference>
<organism evidence="5 6">
    <name type="scientific">Tripterygium wilfordii</name>
    <name type="common">Thunder God vine</name>
    <dbReference type="NCBI Taxonomy" id="458696"/>
    <lineage>
        <taxon>Eukaryota</taxon>
        <taxon>Viridiplantae</taxon>
        <taxon>Streptophyta</taxon>
        <taxon>Embryophyta</taxon>
        <taxon>Tracheophyta</taxon>
        <taxon>Spermatophyta</taxon>
        <taxon>Magnoliopsida</taxon>
        <taxon>eudicotyledons</taxon>
        <taxon>Gunneridae</taxon>
        <taxon>Pentapetalae</taxon>
        <taxon>rosids</taxon>
        <taxon>fabids</taxon>
        <taxon>Celastrales</taxon>
        <taxon>Celastraceae</taxon>
        <taxon>Tripterygium</taxon>
    </lineage>
</organism>
<accession>A0A7J7C3Q9</accession>
<dbReference type="InParanoid" id="A0A7J7C3Q9"/>
<feature type="region of interest" description="Disordered" evidence="1">
    <location>
        <begin position="56"/>
        <end position="85"/>
    </location>
</feature>
<evidence type="ECO:0000256" key="1">
    <source>
        <dbReference type="SAM" id="MobiDB-lite"/>
    </source>
</evidence>
<comment type="caution">
    <text evidence="5">The sequence shown here is derived from an EMBL/GenBank/DDBJ whole genome shotgun (WGS) entry which is preliminary data.</text>
</comment>
<dbReference type="SUPFAM" id="SSF48371">
    <property type="entry name" value="ARM repeat"/>
    <property type="match status" value="1"/>
</dbReference>
<evidence type="ECO:0000259" key="2">
    <source>
        <dbReference type="Pfam" id="PF23568"/>
    </source>
</evidence>
<dbReference type="Pfam" id="PF23654">
    <property type="entry name" value="ARM_LIN_2nd"/>
    <property type="match status" value="1"/>
</dbReference>
<dbReference type="Pfam" id="PF23568">
    <property type="entry name" value="ARM_LIN"/>
    <property type="match status" value="1"/>
</dbReference>
<gene>
    <name evidence="5" type="ORF">HS088_TW21G00890</name>
</gene>
<dbReference type="Gene3D" id="1.25.10.10">
    <property type="entry name" value="Leucine-rich Repeat Variant"/>
    <property type="match status" value="1"/>
</dbReference>
<dbReference type="InterPro" id="IPR011989">
    <property type="entry name" value="ARM-like"/>
</dbReference>
<feature type="domain" description="Putative E3 ubiquitin-protein ligase LIN ARM repeats" evidence="4">
    <location>
        <begin position="456"/>
        <end position="618"/>
    </location>
</feature>
<feature type="region of interest" description="Disordered" evidence="1">
    <location>
        <begin position="373"/>
        <end position="415"/>
    </location>
</feature>
<dbReference type="InterPro" id="IPR056512">
    <property type="entry name" value="LIN_N"/>
</dbReference>
<dbReference type="AlphaFoldDB" id="A0A7J7C3Q9"/>
<evidence type="ECO:0000313" key="5">
    <source>
        <dbReference type="EMBL" id="KAF5728738.1"/>
    </source>
</evidence>
<protein>
    <submittedName>
        <fullName evidence="5">Putative Transducin/WD40 repeat-like superfamily protein</fullName>
    </submittedName>
</protein>
<proteinExistence type="predicted"/>
<dbReference type="Pfam" id="PF23628">
    <property type="entry name" value="ARM_LIN_C"/>
    <property type="match status" value="1"/>
</dbReference>
<sequence length="1003" mass="113516">MASLRELLAKEGFEKGKHLKSQKLVNFKDRSIAPEYESIAVPIYICHDRKGYEKQQVTKASKKNRSSKRLSTDSERTSSKSLMSDGPAMDDVAIRAVISILVGYIGRYINDGSFREKIRANCKSCLLRRRKNSDNMVFADMELGMESIDKLVAERPSKVDLRMKSLTNSIQLLSIVASLNSNNSRNGTTCGVPNSHLSACAQFYLSIVYKLENNSRISARHLLQVFCDAPFFARTHLFPDLWEQFFLPHLLHIKNWYQEEIEFIKNLDSVNREKRMEGLRKVYDEQMDTGTVKFALYYKEWLKTGVTAPSIPDVNFPSRPSYGPSMRRKSSDSYSSQSSINKNLYQTVFGHSLERRSMDVGLQNRNSIHKWTLEEEEEEEEKMWTPGRSSSQDMWTHRRSSSNDSKIPRTEPSPQTQRLGHFQFLSCQSVLIDCLVNGNVIPRDTSIRREVYVARPLSDLSSYTTTLCSSDNLSECEIAIRQIAKAWLDSQGAPTIEAAISRAQVIEGILEVLFASKDDEILELAISILAELVSRNEGLRETILNSDPQLEIFMVLLSSTSLFLKAAVLLYLLKPNAKEMVSVEWIPLVLRVLEFGDQLQTLFTVRRSPQVAALYFLDQLLTGFEEDGKIENAVQLVALWGLNLLIRSIEKGDISERNNTASILSRCIRADGSCRNYLVNNLNKASLLELIVLGIRQSSKGCAFVLLTDLLCLSRTTQIIKFLEELNSGWGGLSTTQIFLVYLQRAPPEERPLVAAVLLQLDLLGDHLRCSVYREQAVDAIISSLDCKLSNESVQEQAAIALFMLGAHFSRVGEATEEEWLLQHTDFRSKYSYNGQEIAFDEDLNEEEEEEVRESLRRKLAIALFNSGGKRFLDALTNAIANSTLNLARASLFTVAWMSSFFNSIGDENFQSVAYATLVPQLLESTNSERILEENLLASFSLQHFVKSSGMIIFTGLPKIIFTGFDPNSFTFLTSYLHIFSRTLCFIVTRYKAERTSLKSLLT</sequence>
<dbReference type="EMBL" id="JAAARO010000021">
    <property type="protein sequence ID" value="KAF5728738.1"/>
    <property type="molecule type" value="Genomic_DNA"/>
</dbReference>
<reference evidence="5 6" key="1">
    <citation type="journal article" date="2020" name="Nat. Commun.">
        <title>Genome of Tripterygium wilfordii and identification of cytochrome P450 involved in triptolide biosynthesis.</title>
        <authorList>
            <person name="Tu L."/>
            <person name="Su P."/>
            <person name="Zhang Z."/>
            <person name="Gao L."/>
            <person name="Wang J."/>
            <person name="Hu T."/>
            <person name="Zhou J."/>
            <person name="Zhang Y."/>
            <person name="Zhao Y."/>
            <person name="Liu Y."/>
            <person name="Song Y."/>
            <person name="Tong Y."/>
            <person name="Lu Y."/>
            <person name="Yang J."/>
            <person name="Xu C."/>
            <person name="Jia M."/>
            <person name="Peters R.J."/>
            <person name="Huang L."/>
            <person name="Gao W."/>
        </authorList>
    </citation>
    <scope>NUCLEOTIDE SEQUENCE [LARGE SCALE GENOMIC DNA]</scope>
    <source>
        <strain evidence="6">cv. XIE 37</strain>
        <tissue evidence="5">Leaf</tissue>
    </source>
</reference>
<keyword evidence="6" id="KW-1185">Reference proteome</keyword>
<name>A0A7J7C3Q9_TRIWF</name>
<dbReference type="InterPro" id="IPR056514">
    <property type="entry name" value="ARM_LIN_2nd"/>
</dbReference>
<dbReference type="InterPro" id="IPR055566">
    <property type="entry name" value="ARM_LIN"/>
</dbReference>
<evidence type="ECO:0000313" key="6">
    <source>
        <dbReference type="Proteomes" id="UP000593562"/>
    </source>
</evidence>
<evidence type="ECO:0000259" key="4">
    <source>
        <dbReference type="Pfam" id="PF23654"/>
    </source>
</evidence>
<dbReference type="Proteomes" id="UP000593562">
    <property type="component" value="Unassembled WGS sequence"/>
</dbReference>
<evidence type="ECO:0000259" key="3">
    <source>
        <dbReference type="Pfam" id="PF23628"/>
    </source>
</evidence>
<feature type="domain" description="Putative E3 ubiquitin-protein ligase LIN ARM-like" evidence="3">
    <location>
        <begin position="619"/>
        <end position="950"/>
    </location>
</feature>
<feature type="region of interest" description="Disordered" evidence="1">
    <location>
        <begin position="313"/>
        <end position="339"/>
    </location>
</feature>